<keyword evidence="2" id="KW-1185">Reference proteome</keyword>
<evidence type="ECO:0008006" key="3">
    <source>
        <dbReference type="Google" id="ProtNLM"/>
    </source>
</evidence>
<organism evidence="1 2">
    <name type="scientific">Geomonas terrae</name>
    <dbReference type="NCBI Taxonomy" id="2562681"/>
    <lineage>
        <taxon>Bacteria</taxon>
        <taxon>Pseudomonadati</taxon>
        <taxon>Thermodesulfobacteriota</taxon>
        <taxon>Desulfuromonadia</taxon>
        <taxon>Geobacterales</taxon>
        <taxon>Geobacteraceae</taxon>
        <taxon>Geomonas</taxon>
    </lineage>
</organism>
<gene>
    <name evidence="1" type="ORF">E4633_11905</name>
</gene>
<accession>A0A4S1CCD7</accession>
<dbReference type="Proteomes" id="UP000306416">
    <property type="component" value="Unassembled WGS sequence"/>
</dbReference>
<protein>
    <recommendedName>
        <fullName evidence="3">Outer membrane protein beta-barrel domain-containing protein</fullName>
    </recommendedName>
</protein>
<sequence>MSFNAAPDLTLEPELGISYRGAGQELHGGIEQSMHRLHAQAGWRLSLSQALYFSAGAKFSMLSVETRGLTAGEEFGIRPESGYRNVYEFSPNRTPRWTGELGLHLTPRTDLMLYYDQEPVTGWSYSGQHQEDRLGTRFIFRFK</sequence>
<name>A0A4S1CCD7_9BACT</name>
<comment type="caution">
    <text evidence="1">The sequence shown here is derived from an EMBL/GenBank/DDBJ whole genome shotgun (WGS) entry which is preliminary data.</text>
</comment>
<dbReference type="EMBL" id="SRSC01000003">
    <property type="protein sequence ID" value="TGU71047.1"/>
    <property type="molecule type" value="Genomic_DNA"/>
</dbReference>
<evidence type="ECO:0000313" key="2">
    <source>
        <dbReference type="Proteomes" id="UP000306416"/>
    </source>
</evidence>
<proteinExistence type="predicted"/>
<dbReference type="AlphaFoldDB" id="A0A4S1CCD7"/>
<dbReference type="RefSeq" id="WP_135870486.1">
    <property type="nucleotide sequence ID" value="NZ_SRSC01000003.1"/>
</dbReference>
<reference evidence="1 2" key="1">
    <citation type="submission" date="2019-04" db="EMBL/GenBank/DDBJ databases">
        <title>Geobacter oryzae sp. nov., ferric-reducing bacteria isolated from paddy soil.</title>
        <authorList>
            <person name="Xu Z."/>
            <person name="Masuda Y."/>
            <person name="Itoh H."/>
            <person name="Senoo K."/>
        </authorList>
    </citation>
    <scope>NUCLEOTIDE SEQUENCE [LARGE SCALE GENOMIC DNA]</scope>
    <source>
        <strain evidence="1 2">Red111</strain>
    </source>
</reference>
<evidence type="ECO:0000313" key="1">
    <source>
        <dbReference type="EMBL" id="TGU71047.1"/>
    </source>
</evidence>